<proteinExistence type="predicted"/>
<gene>
    <name evidence="3" type="ORF">DW007_00020</name>
    <name evidence="2" type="ORF">DW858_14415</name>
</gene>
<evidence type="ECO:0000313" key="5">
    <source>
        <dbReference type="Proteomes" id="UP000285844"/>
    </source>
</evidence>
<dbReference type="SUPFAM" id="SSF52467">
    <property type="entry name" value="DHS-like NAD/FAD-binding domain"/>
    <property type="match status" value="1"/>
</dbReference>
<reference evidence="4 5" key="1">
    <citation type="submission" date="2018-08" db="EMBL/GenBank/DDBJ databases">
        <title>A genome reference for cultivated species of the human gut microbiota.</title>
        <authorList>
            <person name="Zou Y."/>
            <person name="Xue W."/>
            <person name="Luo G."/>
        </authorList>
    </citation>
    <scope>NUCLEOTIDE SEQUENCE [LARGE SCALE GENOMIC DNA]</scope>
    <source>
        <strain evidence="3 4">AF36-7BH</strain>
        <strain evidence="2 5">AM37-3BH</strain>
    </source>
</reference>
<dbReference type="Gene3D" id="3.40.50.1220">
    <property type="entry name" value="TPP-binding domain"/>
    <property type="match status" value="1"/>
</dbReference>
<accession>A0A413YQB2</accession>
<dbReference type="RefSeq" id="WP_118363119.1">
    <property type="nucleotide sequence ID" value="NZ_QROY01000001.1"/>
</dbReference>
<protein>
    <submittedName>
        <fullName evidence="2">NAD-dependent protein deacetylase</fullName>
    </submittedName>
</protein>
<dbReference type="EMBL" id="QSHM01000027">
    <property type="protein sequence ID" value="RHC11266.1"/>
    <property type="molecule type" value="Genomic_DNA"/>
</dbReference>
<dbReference type="GO" id="GO:0016740">
    <property type="term" value="F:transferase activity"/>
    <property type="evidence" value="ECO:0007669"/>
    <property type="project" value="UniProtKB-KW"/>
</dbReference>
<organism evidence="2 5">
    <name type="scientific">Lachnospira eligens</name>
    <dbReference type="NCBI Taxonomy" id="39485"/>
    <lineage>
        <taxon>Bacteria</taxon>
        <taxon>Bacillati</taxon>
        <taxon>Bacillota</taxon>
        <taxon>Clostridia</taxon>
        <taxon>Lachnospirales</taxon>
        <taxon>Lachnospiraceae</taxon>
        <taxon>Lachnospira</taxon>
    </lineage>
</organism>
<dbReference type="EMBL" id="QROY01000001">
    <property type="protein sequence ID" value="RHL72289.1"/>
    <property type="molecule type" value="Genomic_DNA"/>
</dbReference>
<dbReference type="AlphaFoldDB" id="A0A413YQB2"/>
<evidence type="ECO:0000313" key="3">
    <source>
        <dbReference type="EMBL" id="RHL72289.1"/>
    </source>
</evidence>
<dbReference type="Gene3D" id="3.30.1600.10">
    <property type="entry name" value="SIR2/SIRT2 'Small Domain"/>
    <property type="match status" value="1"/>
</dbReference>
<dbReference type="Proteomes" id="UP000285201">
    <property type="component" value="Unassembled WGS sequence"/>
</dbReference>
<evidence type="ECO:0000256" key="1">
    <source>
        <dbReference type="ARBA" id="ARBA00022679"/>
    </source>
</evidence>
<dbReference type="Proteomes" id="UP000285844">
    <property type="component" value="Unassembled WGS sequence"/>
</dbReference>
<keyword evidence="1" id="KW-0808">Transferase</keyword>
<comment type="caution">
    <text evidence="2">The sequence shown here is derived from an EMBL/GenBank/DDBJ whole genome shotgun (WGS) entry which is preliminary data.</text>
</comment>
<evidence type="ECO:0000313" key="2">
    <source>
        <dbReference type="EMBL" id="RHC11266.1"/>
    </source>
</evidence>
<name>A0A413YQB2_9FIRM</name>
<sequence length="323" mass="37370">MSIYENLVMQTQMNYSRYYGMYMAGKSPYKNSNKVIPYKEQIHIFAKQIQNAECIIVGGASGLSASGGGNFYYEDNESYRKYFKPFADKYHFKGAFAGMQYNFDTPNERWGYLTTFLHTTQTAPVRKPYIDLDAILNGKDFHILTTNQDTQFVKLYPEEKVSEIQGDHRFFQCSRQCCDDTWDAVEPVKKMYEAMTDGTFVPDELIPHCPHCGAEAFPWVRGYGNFLQGRKYDHEYQKMSKYLEKNKNKRLLFIELGVGRMTPMFIQEPFWHLTGTLPDAYYVSVNDKYNLLPKEIEEKGIVIVDDIAKVLGDVRAVLEGGLE</sequence>
<evidence type="ECO:0000313" key="4">
    <source>
        <dbReference type="Proteomes" id="UP000285201"/>
    </source>
</evidence>
<dbReference type="InterPro" id="IPR029035">
    <property type="entry name" value="DHS-like_NAD/FAD-binding_dom"/>
</dbReference>
<dbReference type="InterPro" id="IPR026591">
    <property type="entry name" value="Sirtuin_cat_small_dom_sf"/>
</dbReference>